<evidence type="ECO:0000259" key="13">
    <source>
        <dbReference type="Pfam" id="PF02875"/>
    </source>
</evidence>
<keyword evidence="6 10" id="KW-0133">Cell shape</keyword>
<dbReference type="GO" id="GO:0047480">
    <property type="term" value="F:UDP-N-acetylmuramoyl-tripeptide-D-alanyl-D-alanine ligase activity"/>
    <property type="evidence" value="ECO:0007669"/>
    <property type="project" value="UniProtKB-UniRule"/>
</dbReference>
<dbReference type="EC" id="6.3.2.10" evidence="10 11"/>
<dbReference type="SUPFAM" id="SSF53244">
    <property type="entry name" value="MurD-like peptide ligases, peptide-binding domain"/>
    <property type="match status" value="1"/>
</dbReference>
<keyword evidence="16" id="KW-1185">Reference proteome</keyword>
<comment type="pathway">
    <text evidence="10 11">Cell wall biogenesis; peptidoglycan biosynthesis.</text>
</comment>
<feature type="binding site" evidence="10">
    <location>
        <begin position="112"/>
        <end position="118"/>
    </location>
    <ligand>
        <name>ATP</name>
        <dbReference type="ChEBI" id="CHEBI:30616"/>
    </ligand>
</feature>
<keyword evidence="4 10" id="KW-0547">Nucleotide-binding</keyword>
<keyword evidence="5 10" id="KW-0067">ATP-binding</keyword>
<dbReference type="PANTHER" id="PTHR43024:SF1">
    <property type="entry name" value="UDP-N-ACETYLMURAMOYL-TRIPEPTIDE--D-ALANYL-D-ALANINE LIGASE"/>
    <property type="match status" value="1"/>
</dbReference>
<dbReference type="NCBIfam" id="TIGR01143">
    <property type="entry name" value="murF"/>
    <property type="match status" value="1"/>
</dbReference>
<comment type="similarity">
    <text evidence="10">Belongs to the MurCDEF family. MurF subfamily.</text>
</comment>
<keyword evidence="3 10" id="KW-0132">Cell division</keyword>
<dbReference type="GO" id="GO:0008360">
    <property type="term" value="P:regulation of cell shape"/>
    <property type="evidence" value="ECO:0007669"/>
    <property type="project" value="UniProtKB-KW"/>
</dbReference>
<evidence type="ECO:0000259" key="14">
    <source>
        <dbReference type="Pfam" id="PF08245"/>
    </source>
</evidence>
<dbReference type="InterPro" id="IPR013221">
    <property type="entry name" value="Mur_ligase_cen"/>
</dbReference>
<sequence length="464" mass="47354">MIDLTAAEVADLTGGRLAAPPTTRVDGPTVIDSRTVSAGALFVALAGDTSDGHDHAAGAVADGAALVLASRELDGVPSVVVDDVPRALGLLAAEHLRRLRADGALQVVAVTGSVGKTTTKDLLGHVLSASGPTVMPRASFNNEIGLPLTVLQADAQTRYLVLEMGASAPGDLTYLTGIAPPDVSIVLAVGSAHLGGFGGIEGVARAKSEIVTGLAPGGVAVLNADDLRVVAMRDLAPGRVVTFGTVRDADLRATDVTIDRLGRVSCTVAAGERTEHLSLRLVGEHHLTNALATLAAAVELGVDLTEAAALVGSSDPASPHRMAVTDRADGVTIIDDSYNANPDSMRAALKALAVVAGRDRRSVAVLGEMLELGPDSRDQHDEIGRLVVRLNIKLLVVVGAGASGLADGATQEGSWGKEVVEVEDVAAAERFLADELRSGDVVLVKSSNGSGLWRLGDSLTAVTA</sequence>
<evidence type="ECO:0000256" key="5">
    <source>
        <dbReference type="ARBA" id="ARBA00022840"/>
    </source>
</evidence>
<comment type="function">
    <text evidence="10 11">Involved in cell wall formation. Catalyzes the final step in the synthesis of UDP-N-acetylmuramoyl-pentapeptide, the precursor of murein.</text>
</comment>
<evidence type="ECO:0000256" key="6">
    <source>
        <dbReference type="ARBA" id="ARBA00022960"/>
    </source>
</evidence>
<dbReference type="InterPro" id="IPR036615">
    <property type="entry name" value="Mur_ligase_C_dom_sf"/>
</dbReference>
<protein>
    <recommendedName>
        <fullName evidence="10 11">UDP-N-acetylmuramoyl-tripeptide--D-alanyl-D-alanine ligase</fullName>
        <ecNumber evidence="10 11">6.3.2.10</ecNumber>
    </recommendedName>
    <alternativeName>
        <fullName evidence="10">D-alanyl-D-alanine-adding enzyme</fullName>
    </alternativeName>
</protein>
<dbReference type="InterPro" id="IPR036565">
    <property type="entry name" value="Mur-like_cat_sf"/>
</dbReference>
<evidence type="ECO:0000256" key="2">
    <source>
        <dbReference type="ARBA" id="ARBA00022598"/>
    </source>
</evidence>
<evidence type="ECO:0000313" key="16">
    <source>
        <dbReference type="Proteomes" id="UP000561011"/>
    </source>
</evidence>
<dbReference type="Pfam" id="PF08245">
    <property type="entry name" value="Mur_ligase_M"/>
    <property type="match status" value="1"/>
</dbReference>
<reference evidence="15 16" key="1">
    <citation type="submission" date="2020-07" db="EMBL/GenBank/DDBJ databases">
        <title>MOT database genomes.</title>
        <authorList>
            <person name="Joseph S."/>
            <person name="Aduse-Opoku J."/>
            <person name="Hashim A."/>
            <person name="Wade W."/>
            <person name="Curtis M."/>
        </authorList>
    </citation>
    <scope>NUCLEOTIDE SEQUENCE [LARGE SCALE GENOMIC DNA]</scope>
    <source>
        <strain evidence="15 16">DSM 100099</strain>
    </source>
</reference>
<keyword evidence="2 10" id="KW-0436">Ligase</keyword>
<comment type="subcellular location">
    <subcellularLocation>
        <location evidence="10 11">Cytoplasm</location>
    </subcellularLocation>
</comment>
<keyword evidence="7 10" id="KW-0573">Peptidoglycan synthesis</keyword>
<dbReference type="InterPro" id="IPR035911">
    <property type="entry name" value="MurE/MurF_N"/>
</dbReference>
<dbReference type="Pfam" id="PF01225">
    <property type="entry name" value="Mur_ligase"/>
    <property type="match status" value="1"/>
</dbReference>
<dbReference type="AlphaFoldDB" id="A0A853ESU9"/>
<feature type="domain" description="Mur ligase C-terminal" evidence="13">
    <location>
        <begin position="320"/>
        <end position="447"/>
    </location>
</feature>
<evidence type="ECO:0000256" key="3">
    <source>
        <dbReference type="ARBA" id="ARBA00022618"/>
    </source>
</evidence>
<dbReference type="GO" id="GO:0005737">
    <property type="term" value="C:cytoplasm"/>
    <property type="evidence" value="ECO:0007669"/>
    <property type="project" value="UniProtKB-SubCell"/>
</dbReference>
<evidence type="ECO:0000259" key="12">
    <source>
        <dbReference type="Pfam" id="PF01225"/>
    </source>
</evidence>
<dbReference type="HAMAP" id="MF_02019">
    <property type="entry name" value="MurF"/>
    <property type="match status" value="1"/>
</dbReference>
<comment type="caution">
    <text evidence="15">The sequence shown here is derived from an EMBL/GenBank/DDBJ whole genome shotgun (WGS) entry which is preliminary data.</text>
</comment>
<dbReference type="SUPFAM" id="SSF53623">
    <property type="entry name" value="MurD-like peptide ligases, catalytic domain"/>
    <property type="match status" value="1"/>
</dbReference>
<evidence type="ECO:0000256" key="10">
    <source>
        <dbReference type="HAMAP-Rule" id="MF_02019"/>
    </source>
</evidence>
<dbReference type="Proteomes" id="UP000561011">
    <property type="component" value="Unassembled WGS sequence"/>
</dbReference>
<evidence type="ECO:0000256" key="7">
    <source>
        <dbReference type="ARBA" id="ARBA00022984"/>
    </source>
</evidence>
<dbReference type="InterPro" id="IPR005863">
    <property type="entry name" value="UDP-N-AcMur_synth"/>
</dbReference>
<evidence type="ECO:0000256" key="9">
    <source>
        <dbReference type="ARBA" id="ARBA00023316"/>
    </source>
</evidence>
<keyword evidence="1 10" id="KW-0963">Cytoplasm</keyword>
<dbReference type="SUPFAM" id="SSF63418">
    <property type="entry name" value="MurE/MurF N-terminal domain"/>
    <property type="match status" value="1"/>
</dbReference>
<dbReference type="UniPathway" id="UPA00219"/>
<dbReference type="Pfam" id="PF02875">
    <property type="entry name" value="Mur_ligase_C"/>
    <property type="match status" value="1"/>
</dbReference>
<dbReference type="Gene3D" id="3.90.190.20">
    <property type="entry name" value="Mur ligase, C-terminal domain"/>
    <property type="match status" value="1"/>
</dbReference>
<evidence type="ECO:0000256" key="11">
    <source>
        <dbReference type="RuleBase" id="RU004136"/>
    </source>
</evidence>
<dbReference type="Gene3D" id="3.40.1390.10">
    <property type="entry name" value="MurE/MurF, N-terminal domain"/>
    <property type="match status" value="1"/>
</dbReference>
<dbReference type="EMBL" id="JACBYE010000017">
    <property type="protein sequence ID" value="NYS93649.1"/>
    <property type="molecule type" value="Genomic_DNA"/>
</dbReference>
<dbReference type="InterPro" id="IPR004101">
    <property type="entry name" value="Mur_ligase_C"/>
</dbReference>
<keyword evidence="9 10" id="KW-0961">Cell wall biogenesis/degradation</keyword>
<comment type="catalytic activity">
    <reaction evidence="10 11">
        <text>D-alanyl-D-alanine + UDP-N-acetyl-alpha-D-muramoyl-L-alanyl-gamma-D-glutamyl-meso-2,6-diaminopimelate + ATP = UDP-N-acetyl-alpha-D-muramoyl-L-alanyl-gamma-D-glutamyl-meso-2,6-diaminopimeloyl-D-alanyl-D-alanine + ADP + phosphate + H(+)</text>
        <dbReference type="Rhea" id="RHEA:28374"/>
        <dbReference type="ChEBI" id="CHEBI:15378"/>
        <dbReference type="ChEBI" id="CHEBI:30616"/>
        <dbReference type="ChEBI" id="CHEBI:43474"/>
        <dbReference type="ChEBI" id="CHEBI:57822"/>
        <dbReference type="ChEBI" id="CHEBI:61386"/>
        <dbReference type="ChEBI" id="CHEBI:83905"/>
        <dbReference type="ChEBI" id="CHEBI:456216"/>
        <dbReference type="EC" id="6.3.2.10"/>
    </reaction>
</comment>
<proteinExistence type="inferred from homology"/>
<evidence type="ECO:0000256" key="4">
    <source>
        <dbReference type="ARBA" id="ARBA00022741"/>
    </source>
</evidence>
<dbReference type="Gene3D" id="3.40.1190.10">
    <property type="entry name" value="Mur-like, catalytic domain"/>
    <property type="match status" value="1"/>
</dbReference>
<evidence type="ECO:0000313" key="15">
    <source>
        <dbReference type="EMBL" id="NYS93649.1"/>
    </source>
</evidence>
<dbReference type="GO" id="GO:0005524">
    <property type="term" value="F:ATP binding"/>
    <property type="evidence" value="ECO:0007669"/>
    <property type="project" value="UniProtKB-UniRule"/>
</dbReference>
<dbReference type="RefSeq" id="WP_056130193.1">
    <property type="nucleotide sequence ID" value="NZ_JACBYE010000017.1"/>
</dbReference>
<dbReference type="GO" id="GO:0009252">
    <property type="term" value="P:peptidoglycan biosynthetic process"/>
    <property type="evidence" value="ECO:0007669"/>
    <property type="project" value="UniProtKB-UniRule"/>
</dbReference>
<evidence type="ECO:0000256" key="8">
    <source>
        <dbReference type="ARBA" id="ARBA00023306"/>
    </source>
</evidence>
<organism evidence="15 16">
    <name type="scientific">Sanguibacter inulinus</name>
    <dbReference type="NCBI Taxonomy" id="60922"/>
    <lineage>
        <taxon>Bacteria</taxon>
        <taxon>Bacillati</taxon>
        <taxon>Actinomycetota</taxon>
        <taxon>Actinomycetes</taxon>
        <taxon>Micrococcales</taxon>
        <taxon>Sanguibacteraceae</taxon>
        <taxon>Sanguibacter</taxon>
    </lineage>
</organism>
<dbReference type="InterPro" id="IPR000713">
    <property type="entry name" value="Mur_ligase_N"/>
</dbReference>
<gene>
    <name evidence="10" type="primary">murF</name>
    <name evidence="15" type="ORF">HZZ10_08950</name>
</gene>
<keyword evidence="8 10" id="KW-0131">Cell cycle</keyword>
<dbReference type="PANTHER" id="PTHR43024">
    <property type="entry name" value="UDP-N-ACETYLMURAMOYL-TRIPEPTIDE--D-ALANYL-D-ALANINE LIGASE"/>
    <property type="match status" value="1"/>
</dbReference>
<evidence type="ECO:0000256" key="1">
    <source>
        <dbReference type="ARBA" id="ARBA00022490"/>
    </source>
</evidence>
<dbReference type="GO" id="GO:0051301">
    <property type="term" value="P:cell division"/>
    <property type="evidence" value="ECO:0007669"/>
    <property type="project" value="UniProtKB-KW"/>
</dbReference>
<feature type="domain" description="Mur ligase N-terminal catalytic" evidence="12">
    <location>
        <begin position="31"/>
        <end position="89"/>
    </location>
</feature>
<dbReference type="InterPro" id="IPR051046">
    <property type="entry name" value="MurCDEF_CellWall_CoF430Synth"/>
</dbReference>
<dbReference type="GO" id="GO:0071555">
    <property type="term" value="P:cell wall organization"/>
    <property type="evidence" value="ECO:0007669"/>
    <property type="project" value="UniProtKB-KW"/>
</dbReference>
<name>A0A853ESU9_9MICO</name>
<feature type="domain" description="Mur ligase central" evidence="14">
    <location>
        <begin position="110"/>
        <end position="297"/>
    </location>
</feature>
<accession>A0A853ESU9</accession>